<gene>
    <name evidence="18" type="ORF">DVH24_010979</name>
</gene>
<dbReference type="InterPro" id="IPR001208">
    <property type="entry name" value="MCM_dom"/>
</dbReference>
<name>A0A498JXZ6_MALDO</name>
<dbReference type="GO" id="GO:0005886">
    <property type="term" value="C:plasma membrane"/>
    <property type="evidence" value="ECO:0007669"/>
    <property type="project" value="InterPro"/>
</dbReference>
<dbReference type="GO" id="GO:0003697">
    <property type="term" value="F:single-stranded DNA binding"/>
    <property type="evidence" value="ECO:0007669"/>
    <property type="project" value="TreeGrafter"/>
</dbReference>
<keyword evidence="5 15" id="KW-0378">Hydrolase</keyword>
<dbReference type="InterPro" id="IPR041562">
    <property type="entry name" value="MCM_lid"/>
</dbReference>
<proteinExistence type="inferred from homology"/>
<organism evidence="18 19">
    <name type="scientific">Malus domestica</name>
    <name type="common">Apple</name>
    <name type="synonym">Pyrus malus</name>
    <dbReference type="NCBI Taxonomy" id="3750"/>
    <lineage>
        <taxon>Eukaryota</taxon>
        <taxon>Viridiplantae</taxon>
        <taxon>Streptophyta</taxon>
        <taxon>Embryophyta</taxon>
        <taxon>Tracheophyta</taxon>
        <taxon>Spermatophyta</taxon>
        <taxon>Magnoliopsida</taxon>
        <taxon>eudicotyledons</taxon>
        <taxon>Gunneridae</taxon>
        <taxon>Pentapetalae</taxon>
        <taxon>rosids</taxon>
        <taxon>fabids</taxon>
        <taxon>Rosales</taxon>
        <taxon>Rosaceae</taxon>
        <taxon>Amygdaloideae</taxon>
        <taxon>Maleae</taxon>
        <taxon>Malus</taxon>
    </lineage>
</organism>
<dbReference type="PRINTS" id="PR01662">
    <property type="entry name" value="MCMPROTEIN6"/>
</dbReference>
<dbReference type="Gene3D" id="2.40.50.140">
    <property type="entry name" value="Nucleic acid-binding proteins"/>
    <property type="match status" value="1"/>
</dbReference>
<comment type="catalytic activity">
    <reaction evidence="11 15">
        <text>ATP + H2O = ADP + phosphate + H(+)</text>
        <dbReference type="Rhea" id="RHEA:13065"/>
        <dbReference type="ChEBI" id="CHEBI:15377"/>
        <dbReference type="ChEBI" id="CHEBI:15378"/>
        <dbReference type="ChEBI" id="CHEBI:30616"/>
        <dbReference type="ChEBI" id="CHEBI:43474"/>
        <dbReference type="ChEBI" id="CHEBI:456216"/>
        <dbReference type="EC" id="3.6.4.12"/>
    </reaction>
</comment>
<evidence type="ECO:0000256" key="14">
    <source>
        <dbReference type="RuleBase" id="RU004070"/>
    </source>
</evidence>
<dbReference type="GO" id="GO:0016887">
    <property type="term" value="F:ATP hydrolysis activity"/>
    <property type="evidence" value="ECO:0007669"/>
    <property type="project" value="RHEA"/>
</dbReference>
<feature type="region of interest" description="Disordered" evidence="16">
    <location>
        <begin position="307"/>
        <end position="333"/>
    </location>
</feature>
<evidence type="ECO:0000256" key="12">
    <source>
        <dbReference type="ARBA" id="ARBA00053280"/>
    </source>
</evidence>
<protein>
    <recommendedName>
        <fullName evidence="15">DNA replication licensing factor MCM6</fullName>
        <ecNumber evidence="15">3.6.4.12</ecNumber>
    </recommendedName>
</protein>
<dbReference type="Gene3D" id="1.20.58.870">
    <property type="match status" value="1"/>
</dbReference>
<dbReference type="InterPro" id="IPR008469">
    <property type="entry name" value="DREPP"/>
</dbReference>
<feature type="domain" description="MCM C-terminal AAA(+) ATPase" evidence="17">
    <location>
        <begin position="344"/>
        <end position="550"/>
    </location>
</feature>
<dbReference type="InterPro" id="IPR027417">
    <property type="entry name" value="P-loop_NTPase"/>
</dbReference>
<dbReference type="InterPro" id="IPR008049">
    <property type="entry name" value="MCM6"/>
</dbReference>
<dbReference type="STRING" id="3750.A0A498JXZ6"/>
<dbReference type="InterPro" id="IPR033762">
    <property type="entry name" value="MCM_OB"/>
</dbReference>
<comment type="similarity">
    <text evidence="2 14">Belongs to the MCM family.</text>
</comment>
<keyword evidence="7 14" id="KW-0067">ATP-binding</keyword>
<dbReference type="Gene3D" id="3.30.1640.10">
    <property type="entry name" value="mini-chromosome maintenance (MCM) complex, chain A, domain 1"/>
    <property type="match status" value="1"/>
</dbReference>
<keyword evidence="4 14" id="KW-0547">Nucleotide-binding</keyword>
<dbReference type="EC" id="3.6.4.12" evidence="15"/>
<dbReference type="Gene3D" id="2.20.28.10">
    <property type="match status" value="1"/>
</dbReference>
<evidence type="ECO:0000256" key="6">
    <source>
        <dbReference type="ARBA" id="ARBA00022806"/>
    </source>
</evidence>
<feature type="region of interest" description="Disordered" evidence="16">
    <location>
        <begin position="772"/>
        <end position="792"/>
    </location>
</feature>
<dbReference type="PROSITE" id="PS50051">
    <property type="entry name" value="MCM_2"/>
    <property type="match status" value="1"/>
</dbReference>
<dbReference type="GO" id="GO:0000347">
    <property type="term" value="C:THO complex"/>
    <property type="evidence" value="ECO:0007669"/>
    <property type="project" value="UniProtKB-ARBA"/>
</dbReference>
<dbReference type="GO" id="GO:0005524">
    <property type="term" value="F:ATP binding"/>
    <property type="evidence" value="ECO:0007669"/>
    <property type="project" value="UniProtKB-UniRule"/>
</dbReference>
<dbReference type="InterPro" id="IPR031327">
    <property type="entry name" value="MCM"/>
</dbReference>
<dbReference type="InterPro" id="IPR012340">
    <property type="entry name" value="NA-bd_OB-fold"/>
</dbReference>
<evidence type="ECO:0000256" key="8">
    <source>
        <dbReference type="ARBA" id="ARBA00023125"/>
    </source>
</evidence>
<dbReference type="PRINTS" id="PR01657">
    <property type="entry name" value="MCMFAMILY"/>
</dbReference>
<dbReference type="Pfam" id="PF14551">
    <property type="entry name" value="MCM_N"/>
    <property type="match status" value="1"/>
</dbReference>
<dbReference type="PANTHER" id="PTHR11630">
    <property type="entry name" value="DNA REPLICATION LICENSING FACTOR MCM FAMILY MEMBER"/>
    <property type="match status" value="1"/>
</dbReference>
<dbReference type="PANTHER" id="PTHR11630:SF43">
    <property type="entry name" value="DNA REPLICATION LICENSING FACTOR MCM6"/>
    <property type="match status" value="1"/>
</dbReference>
<dbReference type="GO" id="GO:0000727">
    <property type="term" value="P:double-strand break repair via break-induced replication"/>
    <property type="evidence" value="ECO:0007669"/>
    <property type="project" value="TreeGrafter"/>
</dbReference>
<comment type="caution">
    <text evidence="18">The sequence shown here is derived from an EMBL/GenBank/DDBJ whole genome shotgun (WGS) entry which is preliminary data.</text>
</comment>
<dbReference type="Pfam" id="PF00493">
    <property type="entry name" value="MCM"/>
    <property type="match status" value="1"/>
</dbReference>
<feature type="region of interest" description="Disordered" evidence="16">
    <location>
        <begin position="933"/>
        <end position="1006"/>
    </location>
</feature>
<dbReference type="CDD" id="cd17757">
    <property type="entry name" value="MCM6"/>
    <property type="match status" value="1"/>
</dbReference>
<keyword evidence="19" id="KW-1185">Reference proteome</keyword>
<keyword evidence="8 14" id="KW-0238">DNA-binding</keyword>
<comment type="subcellular location">
    <subcellularLocation>
        <location evidence="1 15">Nucleus</location>
    </subcellularLocation>
</comment>
<evidence type="ECO:0000256" key="9">
    <source>
        <dbReference type="ARBA" id="ARBA00023242"/>
    </source>
</evidence>
<evidence type="ECO:0000256" key="1">
    <source>
        <dbReference type="ARBA" id="ARBA00004123"/>
    </source>
</evidence>
<feature type="compositionally biased region" description="Basic and acidic residues" evidence="16">
    <location>
        <begin position="307"/>
        <end position="319"/>
    </location>
</feature>
<dbReference type="Pfam" id="PF17855">
    <property type="entry name" value="MCM_lid"/>
    <property type="match status" value="1"/>
</dbReference>
<dbReference type="InterPro" id="IPR018525">
    <property type="entry name" value="MCM_CS"/>
</dbReference>
<dbReference type="Gene3D" id="3.40.50.300">
    <property type="entry name" value="P-loop containing nucleotide triphosphate hydrolases"/>
    <property type="match status" value="1"/>
</dbReference>
<dbReference type="GO" id="GO:1990518">
    <property type="term" value="F:single-stranded 3'-5' DNA helicase activity"/>
    <property type="evidence" value="ECO:0007669"/>
    <property type="project" value="TreeGrafter"/>
</dbReference>
<dbReference type="Proteomes" id="UP000290289">
    <property type="component" value="Chromosome 5"/>
</dbReference>
<feature type="compositionally biased region" description="Basic and acidic residues" evidence="16">
    <location>
        <begin position="942"/>
        <end position="983"/>
    </location>
</feature>
<evidence type="ECO:0000256" key="4">
    <source>
        <dbReference type="ARBA" id="ARBA00022741"/>
    </source>
</evidence>
<dbReference type="FunFam" id="2.20.28.10:FF:000003">
    <property type="entry name" value="DNA helicase"/>
    <property type="match status" value="1"/>
</dbReference>
<comment type="function">
    <text evidence="15">Acts as component of the MCM2-7 complex (MCM complex) which is the replicative helicase essential for 'once per cell cycle' DNA replication initiation and elongation in eukaryotic cells. The active ATPase sites in the MCM2-7 ring are formed through the interaction surfaces of two neighboring subunits such that a critical structure of a conserved arginine finger motif is provided in trans relative to the ATP-binding site of the Walker A box of the adjacent subunit. The six ATPase active sites, however, are likely to contribute differentially to the complex helicase activity.</text>
</comment>
<dbReference type="GO" id="GO:1902969">
    <property type="term" value="P:mitotic DNA replication"/>
    <property type="evidence" value="ECO:0007669"/>
    <property type="project" value="TreeGrafter"/>
</dbReference>
<dbReference type="InterPro" id="IPR027925">
    <property type="entry name" value="MCM_N"/>
</dbReference>
<accession>A0A498JXZ6</accession>
<evidence type="ECO:0000313" key="19">
    <source>
        <dbReference type="Proteomes" id="UP000290289"/>
    </source>
</evidence>
<dbReference type="EMBL" id="RDQH01000331">
    <property type="protein sequence ID" value="RXH98654.1"/>
    <property type="molecule type" value="Genomic_DNA"/>
</dbReference>
<keyword evidence="6 15" id="KW-0347">Helicase</keyword>
<keyword evidence="10 15" id="KW-0131">Cell cycle</keyword>
<evidence type="ECO:0000256" key="13">
    <source>
        <dbReference type="ARBA" id="ARBA00064407"/>
    </source>
</evidence>
<dbReference type="SMART" id="SM00350">
    <property type="entry name" value="MCM"/>
    <property type="match status" value="1"/>
</dbReference>
<comment type="function">
    <text evidence="12">Probable component of the MCM2-7 complex (MCM complex) that may function as a DNA helicase and which is essential to undergo a single round of replication initiation and elongation per cell cycle in eukaryotic cells.</text>
</comment>
<reference evidence="18 19" key="1">
    <citation type="submission" date="2018-10" db="EMBL/GenBank/DDBJ databases">
        <title>A high-quality apple genome assembly.</title>
        <authorList>
            <person name="Hu J."/>
        </authorList>
    </citation>
    <scope>NUCLEOTIDE SEQUENCE [LARGE SCALE GENOMIC DNA]</scope>
    <source>
        <strain evidence="19">cv. HFTH1</strain>
        <tissue evidence="18">Young leaf</tissue>
    </source>
</reference>
<sequence length="1006" mass="111877">MEAYGGYLVDEKAVRVESIFVEFLKNFRIPGGGGEAYYEAEIEAMAANESSIMFIDFSHVMVFNNLLQKAISDEFLRFEPYLKNACKTFVTQLRPNFISDDTNKDINVAFFNLPVSKRLRELTTAEIGKLVSVKGVVTRTSEVRPELLHGTFKCLECGGVIKNVEQQFKYTEPTICVNATCSNRARWALLRQESKFADWQRVRMQETSKEIPAGSLPRSLDVIIRHEIVEKARAGDTVIFTGTVVVIPDIMALASPGDRAECSRQASQRNGSMAGHEGVRGLKALGVRDLSYRLAFIANSVQISDGRQDTDVRNRKKDADDDDNQQFTEEEKDEVQRMRNTPDFFNKLVDSIAPTVFGHQDIKRAILLMLLGGVHKFTHEGINLRGDINVCIVGDPSCAKSQFLKYTAGIVPRSVYTSGKSSSAAGLTATVAKEPETGEFCIEAGALMLADNGICCIDEFDKMDIRDQVAIHEAMEQQTISITKAGIQATLNARTSILAAANPTGGRYDKSKPLKYNVALPPPILSRFDLVYVMIDDPDDQTDYHIAHHIVRVHQKREEALTPEFSTAQLKRYIAFAKTLKPKLNSDARKLLVESYVALRRGDTAPGSRVAYRMTVRQLEALIRLSEAIARSHLDLQVKPAHVRLAVRLLKTSVISVESSEIDLSDFDQGVANDDGAADQGKIKVSDEYFQRIAQALVLRLRQHEEDVRQTGTGLAGMRQRDLIEWYVRQQDEKNAYSSKEEAEREVTIISAIIEWLITREGHLIVLDDGRQAAEGEGEGEGVGQGEGEGEGAEEMGYWQTKVLPKIKKVFETKTSTKKAAAAEACKSFDESKEEITKEFEEKKAELQPKVIELYEASSAEIKILVKERKESGLKKYSAAVHKFLEELAKIEFPGSKTVSEASSKYGSAYVSGPVFFVFEKVSTFIVTEETVEPLPPPAEATKTEEETSGVVKEKEIVIEEEKKEEVVVEEKKEEVKKPKPTEPEAAAEAPPPKVEESAAAEPPKP</sequence>
<keyword evidence="9" id="KW-0539">Nucleus</keyword>
<keyword evidence="3 15" id="KW-0235">DNA replication</keyword>
<evidence type="ECO:0000256" key="15">
    <source>
        <dbReference type="RuleBase" id="RU368064"/>
    </source>
</evidence>
<dbReference type="Pfam" id="PF18263">
    <property type="entry name" value="WHD_MCM6"/>
    <property type="match status" value="1"/>
</dbReference>
<dbReference type="InterPro" id="IPR041024">
    <property type="entry name" value="Mcm6_C"/>
</dbReference>
<dbReference type="PROSITE" id="PS00847">
    <property type="entry name" value="MCM_1"/>
    <property type="match status" value="1"/>
</dbReference>
<evidence type="ECO:0000256" key="5">
    <source>
        <dbReference type="ARBA" id="ARBA00022801"/>
    </source>
</evidence>
<evidence type="ECO:0000256" key="2">
    <source>
        <dbReference type="ARBA" id="ARBA00008010"/>
    </source>
</evidence>
<dbReference type="Pfam" id="PF05558">
    <property type="entry name" value="DREPP"/>
    <property type="match status" value="1"/>
</dbReference>
<dbReference type="GO" id="GO:0042555">
    <property type="term" value="C:MCM complex"/>
    <property type="evidence" value="ECO:0007669"/>
    <property type="project" value="UniProtKB-UniRule"/>
</dbReference>
<comment type="subunit">
    <text evidence="13">Component of the minichromosome maintenance (MCM) complex, a heterotetramer composed of MCM2, MCM3, MCM4, MCM5, MCM6 and MCM7. Interacts with ETG1.</text>
</comment>
<evidence type="ECO:0000256" key="11">
    <source>
        <dbReference type="ARBA" id="ARBA00047995"/>
    </source>
</evidence>
<evidence type="ECO:0000256" key="10">
    <source>
        <dbReference type="ARBA" id="ARBA00023306"/>
    </source>
</evidence>
<evidence type="ECO:0000256" key="3">
    <source>
        <dbReference type="ARBA" id="ARBA00022705"/>
    </source>
</evidence>
<dbReference type="GO" id="GO:0006270">
    <property type="term" value="P:DNA replication initiation"/>
    <property type="evidence" value="ECO:0007669"/>
    <property type="project" value="UniProtKB-UniRule"/>
</dbReference>
<dbReference type="AlphaFoldDB" id="A0A498JXZ6"/>
<dbReference type="Pfam" id="PF17207">
    <property type="entry name" value="MCM_OB"/>
    <property type="match status" value="1"/>
</dbReference>
<comment type="subunit">
    <text evidence="15">Component of the MCM2-7 complex.</text>
</comment>
<dbReference type="SUPFAM" id="SSF50249">
    <property type="entry name" value="Nucleic acid-binding proteins"/>
    <property type="match status" value="1"/>
</dbReference>
<evidence type="ECO:0000256" key="7">
    <source>
        <dbReference type="ARBA" id="ARBA00022840"/>
    </source>
</evidence>
<evidence type="ECO:0000313" key="18">
    <source>
        <dbReference type="EMBL" id="RXH98654.1"/>
    </source>
</evidence>
<evidence type="ECO:0000256" key="16">
    <source>
        <dbReference type="SAM" id="MobiDB-lite"/>
    </source>
</evidence>
<dbReference type="FunFam" id="3.40.50.300:FF:000115">
    <property type="entry name" value="DNA helicase"/>
    <property type="match status" value="1"/>
</dbReference>
<evidence type="ECO:0000259" key="17">
    <source>
        <dbReference type="PROSITE" id="PS50051"/>
    </source>
</evidence>
<feature type="compositionally biased region" description="Acidic residues" evidence="16">
    <location>
        <begin position="320"/>
        <end position="333"/>
    </location>
</feature>
<dbReference type="SUPFAM" id="SSF52540">
    <property type="entry name" value="P-loop containing nucleoside triphosphate hydrolases"/>
    <property type="match status" value="1"/>
</dbReference>